<keyword evidence="2" id="KW-1185">Reference proteome</keyword>
<dbReference type="Proteomes" id="UP000070133">
    <property type="component" value="Unassembled WGS sequence"/>
</dbReference>
<reference evidence="1 2" key="1">
    <citation type="submission" date="2015-07" db="EMBL/GenBank/DDBJ databases">
        <title>Comparative genomics of the Sigatoka disease complex on banana suggests a link between parallel evolutionary changes in Pseudocercospora fijiensis and Pseudocercospora eumusae and increased virulence on the banana host.</title>
        <authorList>
            <person name="Chang T.-C."/>
            <person name="Salvucci A."/>
            <person name="Crous P.W."/>
            <person name="Stergiopoulos I."/>
        </authorList>
    </citation>
    <scope>NUCLEOTIDE SEQUENCE [LARGE SCALE GENOMIC DNA]</scope>
    <source>
        <strain evidence="1 2">CBS 114824</strain>
    </source>
</reference>
<proteinExistence type="predicted"/>
<dbReference type="OrthoDB" id="3554464at2759"/>
<name>A0A139HRH4_9PEZI</name>
<organism evidence="1 2">
    <name type="scientific">Pseudocercospora eumusae</name>
    <dbReference type="NCBI Taxonomy" id="321146"/>
    <lineage>
        <taxon>Eukaryota</taxon>
        <taxon>Fungi</taxon>
        <taxon>Dikarya</taxon>
        <taxon>Ascomycota</taxon>
        <taxon>Pezizomycotina</taxon>
        <taxon>Dothideomycetes</taxon>
        <taxon>Dothideomycetidae</taxon>
        <taxon>Mycosphaerellales</taxon>
        <taxon>Mycosphaerellaceae</taxon>
        <taxon>Pseudocercospora</taxon>
    </lineage>
</organism>
<dbReference type="AlphaFoldDB" id="A0A139HRH4"/>
<gene>
    <name evidence="1" type="ORF">AC578_7553</name>
</gene>
<comment type="caution">
    <text evidence="1">The sequence shown here is derived from an EMBL/GenBank/DDBJ whole genome shotgun (WGS) entry which is preliminary data.</text>
</comment>
<protein>
    <submittedName>
        <fullName evidence="1">Uncharacterized protein</fullName>
    </submittedName>
</protein>
<accession>A0A139HRH4</accession>
<evidence type="ECO:0000313" key="1">
    <source>
        <dbReference type="EMBL" id="KXT05085.1"/>
    </source>
</evidence>
<dbReference type="EMBL" id="LFZN01000015">
    <property type="protein sequence ID" value="KXT05085.1"/>
    <property type="molecule type" value="Genomic_DNA"/>
</dbReference>
<evidence type="ECO:0000313" key="2">
    <source>
        <dbReference type="Proteomes" id="UP000070133"/>
    </source>
</evidence>
<sequence>MLPEEDSSHACLYRLVLDHGDFGIHNMNIDESPRITSLFDWETGCIVPAILRDTNLSVAGAYRCCPALTRLTSKASKAERTWLASWTEHCHRVLFEQVPDHQRAIEAGRDARKLWFALRDQRGDDPEDYFGALGLCAKKRHKEI</sequence>